<reference evidence="9 10" key="1">
    <citation type="submission" date="2021-05" db="EMBL/GenBank/DDBJ databases">
        <title>Fusibacter ferrireducens sp. nov., an anaerobic, sulfur- and Fe-reducing bacterium isolated from the mangrove sediment.</title>
        <authorList>
            <person name="Qiu D."/>
        </authorList>
    </citation>
    <scope>NUCLEOTIDE SEQUENCE [LARGE SCALE GENOMIC DNA]</scope>
    <source>
        <strain evidence="9 10">DSM 12116</strain>
    </source>
</reference>
<feature type="transmembrane region" description="Helical" evidence="7">
    <location>
        <begin position="228"/>
        <end position="250"/>
    </location>
</feature>
<evidence type="ECO:0000256" key="7">
    <source>
        <dbReference type="RuleBase" id="RU363032"/>
    </source>
</evidence>
<dbReference type="InterPro" id="IPR025966">
    <property type="entry name" value="OppC_N"/>
</dbReference>
<evidence type="ECO:0000256" key="4">
    <source>
        <dbReference type="ARBA" id="ARBA00022692"/>
    </source>
</evidence>
<keyword evidence="5 7" id="KW-1133">Transmembrane helix</keyword>
<comment type="similarity">
    <text evidence="7">Belongs to the binding-protein-dependent transport system permease family.</text>
</comment>
<keyword evidence="4 7" id="KW-0812">Transmembrane</keyword>
<feature type="domain" description="ABC transmembrane type-1" evidence="8">
    <location>
        <begin position="61"/>
        <end position="250"/>
    </location>
</feature>
<dbReference type="InterPro" id="IPR050366">
    <property type="entry name" value="BP-dependent_transpt_permease"/>
</dbReference>
<evidence type="ECO:0000259" key="8">
    <source>
        <dbReference type="PROSITE" id="PS50928"/>
    </source>
</evidence>
<dbReference type="Pfam" id="PF12911">
    <property type="entry name" value="OppC_N"/>
    <property type="match status" value="1"/>
</dbReference>
<dbReference type="EMBL" id="JAHBCL010000002">
    <property type="protein sequence ID" value="MBS7525375.1"/>
    <property type="molecule type" value="Genomic_DNA"/>
</dbReference>
<comment type="caution">
    <text evidence="9">The sequence shown here is derived from an EMBL/GenBank/DDBJ whole genome shotgun (WGS) entry which is preliminary data.</text>
</comment>
<keyword evidence="2 7" id="KW-0813">Transport</keyword>
<dbReference type="PANTHER" id="PTHR43386:SF1">
    <property type="entry name" value="D,D-DIPEPTIDE TRANSPORT SYSTEM PERMEASE PROTEIN DDPC-RELATED"/>
    <property type="match status" value="1"/>
</dbReference>
<evidence type="ECO:0000256" key="1">
    <source>
        <dbReference type="ARBA" id="ARBA00004651"/>
    </source>
</evidence>
<dbReference type="InterPro" id="IPR000515">
    <property type="entry name" value="MetI-like"/>
</dbReference>
<dbReference type="PROSITE" id="PS50928">
    <property type="entry name" value="ABC_TM1"/>
    <property type="match status" value="1"/>
</dbReference>
<gene>
    <name evidence="9" type="ORF">KHM83_01645</name>
</gene>
<evidence type="ECO:0000256" key="2">
    <source>
        <dbReference type="ARBA" id="ARBA00022448"/>
    </source>
</evidence>
<accession>A0ABS5PJQ2</accession>
<keyword evidence="10" id="KW-1185">Reference proteome</keyword>
<protein>
    <submittedName>
        <fullName evidence="9">ABC transporter permease</fullName>
    </submittedName>
</protein>
<dbReference type="Gene3D" id="1.10.3720.10">
    <property type="entry name" value="MetI-like"/>
    <property type="match status" value="1"/>
</dbReference>
<keyword evidence="3" id="KW-1003">Cell membrane</keyword>
<name>A0ABS5PJQ2_9FIRM</name>
<keyword evidence="6 7" id="KW-0472">Membrane</keyword>
<evidence type="ECO:0000313" key="10">
    <source>
        <dbReference type="Proteomes" id="UP000746471"/>
    </source>
</evidence>
<dbReference type="SUPFAM" id="SSF161098">
    <property type="entry name" value="MetI-like"/>
    <property type="match status" value="1"/>
</dbReference>
<comment type="subcellular location">
    <subcellularLocation>
        <location evidence="1 7">Cell membrane</location>
        <topology evidence="1 7">Multi-pass membrane protein</topology>
    </subcellularLocation>
</comment>
<evidence type="ECO:0000256" key="3">
    <source>
        <dbReference type="ARBA" id="ARBA00022475"/>
    </source>
</evidence>
<organism evidence="9 10">
    <name type="scientific">Fusibacter paucivorans</name>
    <dbReference type="NCBI Taxonomy" id="76009"/>
    <lineage>
        <taxon>Bacteria</taxon>
        <taxon>Bacillati</taxon>
        <taxon>Bacillota</taxon>
        <taxon>Clostridia</taxon>
        <taxon>Eubacteriales</taxon>
        <taxon>Eubacteriales Family XII. Incertae Sedis</taxon>
        <taxon>Fusibacter</taxon>
    </lineage>
</organism>
<evidence type="ECO:0000256" key="5">
    <source>
        <dbReference type="ARBA" id="ARBA00022989"/>
    </source>
</evidence>
<dbReference type="CDD" id="cd06261">
    <property type="entry name" value="TM_PBP2"/>
    <property type="match status" value="1"/>
</dbReference>
<feature type="transmembrane region" description="Helical" evidence="7">
    <location>
        <begin position="63"/>
        <end position="88"/>
    </location>
</feature>
<proteinExistence type="inferred from homology"/>
<dbReference type="Pfam" id="PF00528">
    <property type="entry name" value="BPD_transp_1"/>
    <property type="match status" value="1"/>
</dbReference>
<dbReference type="Proteomes" id="UP000746471">
    <property type="component" value="Unassembled WGS sequence"/>
</dbReference>
<evidence type="ECO:0000313" key="9">
    <source>
        <dbReference type="EMBL" id="MBS7525375.1"/>
    </source>
</evidence>
<dbReference type="InterPro" id="IPR035906">
    <property type="entry name" value="MetI-like_sf"/>
</dbReference>
<dbReference type="PANTHER" id="PTHR43386">
    <property type="entry name" value="OLIGOPEPTIDE TRANSPORT SYSTEM PERMEASE PROTEIN APPC"/>
    <property type="match status" value="1"/>
</dbReference>
<evidence type="ECO:0000256" key="6">
    <source>
        <dbReference type="ARBA" id="ARBA00023136"/>
    </source>
</evidence>
<feature type="transmembrane region" description="Helical" evidence="7">
    <location>
        <begin position="182"/>
        <end position="208"/>
    </location>
</feature>
<feature type="transmembrane region" description="Helical" evidence="7">
    <location>
        <begin position="100"/>
        <end position="121"/>
    </location>
</feature>
<sequence length="263" mass="28413">MIGLYLLLIILFVAIFADLIVPYEKAIKQVGTDRLLSPSMAHPFGTDHLGRDFAARVVHGSRYSLLIGISTSVISLIIGGLLGAFCGYYGGRFDNLVMRLMDVIMSIPPVLLSLAVVAALGANLRNLLIAITISCIPSTVRLVRSVVISIADQDYIEAAQSYNTSDFRIILKYILPNAMGPIIVNTTMSIAVMILSAAGLSFIGMGVQPPSPEWGSLLSEARQYMFKAPYLLYFPGVAILMSALSFNLVGDGLRDALDPKLKN</sequence>